<feature type="compositionally biased region" description="Low complexity" evidence="1">
    <location>
        <begin position="1"/>
        <end position="15"/>
    </location>
</feature>
<evidence type="ECO:0000256" key="1">
    <source>
        <dbReference type="SAM" id="MobiDB-lite"/>
    </source>
</evidence>
<feature type="region of interest" description="Disordered" evidence="1">
    <location>
        <begin position="1"/>
        <end position="42"/>
    </location>
</feature>
<organism evidence="2 3">
    <name type="scientific">Solanum tuberosum</name>
    <name type="common">Potato</name>
    <dbReference type="NCBI Taxonomy" id="4113"/>
    <lineage>
        <taxon>Eukaryota</taxon>
        <taxon>Viridiplantae</taxon>
        <taxon>Streptophyta</taxon>
        <taxon>Embryophyta</taxon>
        <taxon>Tracheophyta</taxon>
        <taxon>Spermatophyta</taxon>
        <taxon>Magnoliopsida</taxon>
        <taxon>eudicotyledons</taxon>
        <taxon>Gunneridae</taxon>
        <taxon>Pentapetalae</taxon>
        <taxon>asterids</taxon>
        <taxon>lamiids</taxon>
        <taxon>Solanales</taxon>
        <taxon>Solanaceae</taxon>
        <taxon>Solanoideae</taxon>
        <taxon>Solaneae</taxon>
        <taxon>Solanum</taxon>
    </lineage>
</organism>
<evidence type="ECO:0000313" key="2">
    <source>
        <dbReference type="EMBL" id="KAH0761059.1"/>
    </source>
</evidence>
<reference evidence="2 3" key="1">
    <citation type="journal article" date="2021" name="bioRxiv">
        <title>Chromosome-scale and haplotype-resolved genome assembly of a tetraploid potato cultivar.</title>
        <authorList>
            <person name="Sun H."/>
            <person name="Jiao W.-B."/>
            <person name="Krause K."/>
            <person name="Campoy J.A."/>
            <person name="Goel M."/>
            <person name="Folz-Donahue K."/>
            <person name="Kukat C."/>
            <person name="Huettel B."/>
            <person name="Schneeberger K."/>
        </authorList>
    </citation>
    <scope>NUCLEOTIDE SEQUENCE [LARGE SCALE GENOMIC DNA]</scope>
    <source>
        <strain evidence="2">SolTubOtavaFocal</strain>
        <tissue evidence="2">Leaves</tissue>
    </source>
</reference>
<name>A0ABQ7VAF1_SOLTU</name>
<dbReference type="EMBL" id="JAIVGD010000013">
    <property type="protein sequence ID" value="KAH0761059.1"/>
    <property type="molecule type" value="Genomic_DNA"/>
</dbReference>
<protein>
    <submittedName>
        <fullName evidence="2">Uncharacterized protein</fullName>
    </submittedName>
</protein>
<gene>
    <name evidence="2" type="ORF">KY290_017132</name>
</gene>
<accession>A0ABQ7VAF1</accession>
<evidence type="ECO:0000313" key="3">
    <source>
        <dbReference type="Proteomes" id="UP000826656"/>
    </source>
</evidence>
<sequence length="59" mass="6979">MSPETTPRPQTTTEIRPGEHPHRKRARESTKPESFDTNTTSSKQIWPEEFKLWPMSHFL</sequence>
<proteinExistence type="predicted"/>
<dbReference type="Proteomes" id="UP000826656">
    <property type="component" value="Unassembled WGS sequence"/>
</dbReference>
<keyword evidence="3" id="KW-1185">Reference proteome</keyword>
<comment type="caution">
    <text evidence="2">The sequence shown here is derived from an EMBL/GenBank/DDBJ whole genome shotgun (WGS) entry which is preliminary data.</text>
</comment>